<feature type="region of interest" description="Disordered" evidence="6">
    <location>
        <begin position="1066"/>
        <end position="1093"/>
    </location>
</feature>
<dbReference type="FunFam" id="1.10.640.10:FF:000003">
    <property type="entry name" value="chorion peroxidase"/>
    <property type="match status" value="1"/>
</dbReference>
<dbReference type="PROSITE" id="PS50292">
    <property type="entry name" value="PEROXIDASE_3"/>
    <property type="match status" value="1"/>
</dbReference>
<dbReference type="OrthoDB" id="6479949at2759"/>
<dbReference type="InterPro" id="IPR037120">
    <property type="entry name" value="Haem_peroxidase_sf_animal"/>
</dbReference>
<evidence type="ECO:0000256" key="6">
    <source>
        <dbReference type="SAM" id="MobiDB-lite"/>
    </source>
</evidence>
<organism evidence="7 8">
    <name type="scientific">Dermatophagoides pteronyssinus</name>
    <name type="common">European house dust mite</name>
    <dbReference type="NCBI Taxonomy" id="6956"/>
    <lineage>
        <taxon>Eukaryota</taxon>
        <taxon>Metazoa</taxon>
        <taxon>Ecdysozoa</taxon>
        <taxon>Arthropoda</taxon>
        <taxon>Chelicerata</taxon>
        <taxon>Arachnida</taxon>
        <taxon>Acari</taxon>
        <taxon>Acariformes</taxon>
        <taxon>Sarcoptiformes</taxon>
        <taxon>Astigmata</taxon>
        <taxon>Psoroptidia</taxon>
        <taxon>Analgoidea</taxon>
        <taxon>Pyroglyphidae</taxon>
        <taxon>Dermatophagoidinae</taxon>
        <taxon>Dermatophagoides</taxon>
    </lineage>
</organism>
<dbReference type="GO" id="GO:0005576">
    <property type="term" value="C:extracellular region"/>
    <property type="evidence" value="ECO:0007669"/>
    <property type="project" value="UniProtKB-SubCell"/>
</dbReference>
<keyword evidence="3" id="KW-0560">Oxidoreductase</keyword>
<reference evidence="8" key="1">
    <citation type="submission" date="2025-08" db="UniProtKB">
        <authorList>
            <consortium name="RefSeq"/>
        </authorList>
    </citation>
    <scope>IDENTIFICATION</scope>
    <source>
        <strain evidence="8">Airmid</strain>
    </source>
</reference>
<feature type="binding site" description="axial binding residue" evidence="5">
    <location>
        <position position="755"/>
    </location>
    <ligand>
        <name>heme b</name>
        <dbReference type="ChEBI" id="CHEBI:60344"/>
    </ligand>
    <ligandPart>
        <name>Fe</name>
        <dbReference type="ChEBI" id="CHEBI:18248"/>
    </ligandPart>
</feature>
<evidence type="ECO:0000256" key="1">
    <source>
        <dbReference type="ARBA" id="ARBA00004613"/>
    </source>
</evidence>
<keyword evidence="5" id="KW-0349">Heme</keyword>
<accession>A0A6P6YBF2</accession>
<dbReference type="PANTHER" id="PTHR11475:SF143">
    <property type="entry name" value="PUTATIVE-RELATED"/>
    <property type="match status" value="1"/>
</dbReference>
<keyword evidence="4" id="KW-0732">Signal</keyword>
<sequence>MSVASVLSSSSSSSSSSSLLIQPISQSTQIRPSWSSMFQTPSNQSLIQTPLSSLNNRTRLKNVNRNKIPTNRFTNQTLSIVSNRYDGQKILPKHKSSKMMTESMAIEPEPPIWIAPTSLEDRPSPIVAEFQPIQANPLMVDFMPVEPHLSMYHSHGHHHHHHNVHPHPHRHHHHPLHMINTPPPSSYPHPPLLPSPLSPYHMETFGNVLYDHHHSLYHPNYIEQQYHPGSDMFYNPDGDDIIVDNSNIHNNHNHNHNGHDDSDEADTINDNNYMLESVPPVAQNMLFSEQQKNSNYYTPFKVNSINVYSDYLTDDDDKQNDSKQKYCPNKKDITRKDVDDAIKNASSKLKWYSRTIEKNAIQTKRRSPYIPPGMLDSKLFEYASKYLKDRKCLNKMDVITKLPKINVRRISSHYEMSTCSQEERIVCEPKAKFRSIDGSCNNLKYKTWGKSFTCHRRLLPPNYADGVAEPRIAYDGGKLPNARDISSQLLPDVDVQDHKLTSMTMAFGQFIIHDIARTLPLANDIRCCPSKSAKHPECFAIDIIRSDDILVKYFNQTCINFVRSIVCNPCALGPREQQNQATHTFDMSHMYGLRLNDSLALRSFRGGKLRGSLTSTYPKEELPPKMTREDPSCNVRPKPPRFKCFETADGVRASQHPALQSLHTAFHRRHNQHADALSKINPHWNDEKLYQEARHIMIAEVSVMIYGQYLSAIFGRKMMKHFRLGLNKHGYTRYDPKLNPSTFQEFITASGRFGHSQVNDRFRVLFGDDKTSYAYNLRDNFFETTIVSLGHSAGVLKGLSSDPTQASDNYFVNDIKNALYRLRRDRTGRDLPAFNIQRGREHGIPGYIYYLDFCFGYKVQQWNDLVTFIPKKHVKKIRQFYKHWKDIDLFVGGVFERLISGAAFGPTFGCINGIQFYNFKYGDRFYFEHGYQSGSFNEEQLDNIRSVASLSSLICKTHQEIKQMPSNPFIQPSPHKNPMIPCFKFSEFDYDLWKDKKGKNIKYSTTMSKPATVVYGSAKFPMGPPLPPPPPPPISSLYSLPKKLPPVMTKIPPGIGYSKQYHYQYPTKKSPKLSSPSSSTTLMTDFSERKDNQ</sequence>
<evidence type="ECO:0000256" key="4">
    <source>
        <dbReference type="ARBA" id="ARBA00022729"/>
    </source>
</evidence>
<dbReference type="SUPFAM" id="SSF48113">
    <property type="entry name" value="Heme-dependent peroxidases"/>
    <property type="match status" value="1"/>
</dbReference>
<evidence type="ECO:0000313" key="8">
    <source>
        <dbReference type="RefSeq" id="XP_027202610.1"/>
    </source>
</evidence>
<keyword evidence="3" id="KW-0575">Peroxidase</keyword>
<dbReference type="GO" id="GO:0006979">
    <property type="term" value="P:response to oxidative stress"/>
    <property type="evidence" value="ECO:0007669"/>
    <property type="project" value="InterPro"/>
</dbReference>
<dbReference type="RefSeq" id="XP_027202610.1">
    <property type="nucleotide sequence ID" value="XM_027346809.1"/>
</dbReference>
<evidence type="ECO:0000313" key="7">
    <source>
        <dbReference type="Proteomes" id="UP000515146"/>
    </source>
</evidence>
<dbReference type="Proteomes" id="UP000515146">
    <property type="component" value="Unplaced"/>
</dbReference>
<dbReference type="PANTHER" id="PTHR11475">
    <property type="entry name" value="OXIDASE/PEROXIDASE"/>
    <property type="match status" value="1"/>
</dbReference>
<dbReference type="AlphaFoldDB" id="A0A6P6YBF2"/>
<dbReference type="PRINTS" id="PR00457">
    <property type="entry name" value="ANPEROXIDASE"/>
</dbReference>
<feature type="region of interest" description="Disordered" evidence="6">
    <location>
        <begin position="615"/>
        <end position="634"/>
    </location>
</feature>
<dbReference type="GO" id="GO:0020037">
    <property type="term" value="F:heme binding"/>
    <property type="evidence" value="ECO:0007669"/>
    <property type="project" value="InterPro"/>
</dbReference>
<dbReference type="Pfam" id="PF03098">
    <property type="entry name" value="An_peroxidase"/>
    <property type="match status" value="1"/>
</dbReference>
<proteinExistence type="predicted"/>
<dbReference type="Gene3D" id="1.10.640.10">
    <property type="entry name" value="Haem peroxidase domain superfamily, animal type"/>
    <property type="match status" value="1"/>
</dbReference>
<feature type="region of interest" description="Disordered" evidence="6">
    <location>
        <begin position="154"/>
        <end position="174"/>
    </location>
</feature>
<keyword evidence="5" id="KW-0479">Metal-binding</keyword>
<dbReference type="GO" id="GO:0004601">
    <property type="term" value="F:peroxidase activity"/>
    <property type="evidence" value="ECO:0007669"/>
    <property type="project" value="UniProtKB-KW"/>
</dbReference>
<protein>
    <submittedName>
        <fullName evidence="8">Peroxidase-like</fullName>
    </submittedName>
</protein>
<evidence type="ECO:0000256" key="2">
    <source>
        <dbReference type="ARBA" id="ARBA00022525"/>
    </source>
</evidence>
<evidence type="ECO:0000256" key="3">
    <source>
        <dbReference type="ARBA" id="ARBA00022559"/>
    </source>
</evidence>
<evidence type="ECO:0000256" key="5">
    <source>
        <dbReference type="PIRSR" id="PIRSR619791-2"/>
    </source>
</evidence>
<dbReference type="KEGG" id="dpte:113796520"/>
<feature type="region of interest" description="Disordered" evidence="6">
    <location>
        <begin position="1"/>
        <end position="21"/>
    </location>
</feature>
<feature type="compositionally biased region" description="Basic and acidic residues" evidence="6">
    <location>
        <begin position="618"/>
        <end position="631"/>
    </location>
</feature>
<dbReference type="InterPro" id="IPR019791">
    <property type="entry name" value="Haem_peroxidase_animal"/>
</dbReference>
<dbReference type="GO" id="GO:0046872">
    <property type="term" value="F:metal ion binding"/>
    <property type="evidence" value="ECO:0007669"/>
    <property type="project" value="UniProtKB-KW"/>
</dbReference>
<name>A0A6P6YBF2_DERPT</name>
<comment type="subcellular location">
    <subcellularLocation>
        <location evidence="1">Secreted</location>
    </subcellularLocation>
</comment>
<dbReference type="InParanoid" id="A0A6P6YBF2"/>
<feature type="compositionally biased region" description="Low complexity" evidence="6">
    <location>
        <begin position="1066"/>
        <end position="1082"/>
    </location>
</feature>
<keyword evidence="7" id="KW-1185">Reference proteome</keyword>
<keyword evidence="2" id="KW-0964">Secreted</keyword>
<keyword evidence="5" id="KW-0408">Iron</keyword>
<gene>
    <name evidence="8" type="primary">LOC113796520</name>
</gene>
<dbReference type="InterPro" id="IPR010255">
    <property type="entry name" value="Haem_peroxidase_sf"/>
</dbReference>
<dbReference type="OMA" id="CINGIQF"/>